<dbReference type="SUPFAM" id="SSF56219">
    <property type="entry name" value="DNase I-like"/>
    <property type="match status" value="1"/>
</dbReference>
<protein>
    <recommendedName>
        <fullName evidence="3">Endonuclease/exonuclease/phosphatase family protein</fullName>
    </recommendedName>
</protein>
<evidence type="ECO:0000313" key="2">
    <source>
        <dbReference type="Proteomes" id="UP000279994"/>
    </source>
</evidence>
<evidence type="ECO:0008006" key="3">
    <source>
        <dbReference type="Google" id="ProtNLM"/>
    </source>
</evidence>
<dbReference type="RefSeq" id="WP_123222516.1">
    <property type="nucleotide sequence ID" value="NZ_RJSF01000030.1"/>
</dbReference>
<accession>A0A3N0GSX6</accession>
<dbReference type="OrthoDB" id="3784743at2"/>
<comment type="caution">
    <text evidence="1">The sequence shown here is derived from an EMBL/GenBank/DDBJ whole genome shotgun (WGS) entry which is preliminary data.</text>
</comment>
<name>A0A3N0GSX6_9ACTN</name>
<dbReference type="AlphaFoldDB" id="A0A3N0GSX6"/>
<dbReference type="InterPro" id="IPR036691">
    <property type="entry name" value="Endo/exonu/phosph_ase_sf"/>
</dbReference>
<gene>
    <name evidence="1" type="ORF">EFL26_08750</name>
</gene>
<sequence>MSTTVVASANILYKLPAREARTALTQVLAHDPDLVGVQEWYVSRLRLLREFGDVKVVPSLGTGLLPRPAAPAYHWVSAVAGGNVVGARADRFDPVSARVVFLSRIGRSDRPDRFLRTEPPRVVTIGVYRDRHADRTVAMMSYHLAPGVEHGARYIPERPLLRARHEAEIARLERLVAEHQQAGHVVYAVGDSNFDSLRLAGLTSAWEGREHRPGTIGAGTRKLDDVHGPGPASRVTLLTTPSDHKAVVATRTD</sequence>
<organism evidence="1 2">
    <name type="scientific">Nocardioides pocheonensis</name>
    <dbReference type="NCBI Taxonomy" id="661485"/>
    <lineage>
        <taxon>Bacteria</taxon>
        <taxon>Bacillati</taxon>
        <taxon>Actinomycetota</taxon>
        <taxon>Actinomycetes</taxon>
        <taxon>Propionibacteriales</taxon>
        <taxon>Nocardioidaceae</taxon>
        <taxon>Nocardioides</taxon>
    </lineage>
</organism>
<proteinExistence type="predicted"/>
<keyword evidence="2" id="KW-1185">Reference proteome</keyword>
<dbReference type="Proteomes" id="UP000279994">
    <property type="component" value="Unassembled WGS sequence"/>
</dbReference>
<dbReference type="EMBL" id="RJSF01000030">
    <property type="protein sequence ID" value="RNM15278.1"/>
    <property type="molecule type" value="Genomic_DNA"/>
</dbReference>
<evidence type="ECO:0000313" key="1">
    <source>
        <dbReference type="EMBL" id="RNM15278.1"/>
    </source>
</evidence>
<dbReference type="Gene3D" id="3.60.10.10">
    <property type="entry name" value="Endonuclease/exonuclease/phosphatase"/>
    <property type="match status" value="1"/>
</dbReference>
<reference evidence="1 2" key="1">
    <citation type="submission" date="2018-11" db="EMBL/GenBank/DDBJ databases">
        <authorList>
            <person name="Li F."/>
        </authorList>
    </citation>
    <scope>NUCLEOTIDE SEQUENCE [LARGE SCALE GENOMIC DNA]</scope>
    <source>
        <strain evidence="1 2">Gsoil 818</strain>
    </source>
</reference>